<proteinExistence type="predicted"/>
<reference evidence="1" key="1">
    <citation type="journal article" date="2020" name="Stud. Mycol.">
        <title>101 Dothideomycetes genomes: a test case for predicting lifestyles and emergence of pathogens.</title>
        <authorList>
            <person name="Haridas S."/>
            <person name="Albert R."/>
            <person name="Binder M."/>
            <person name="Bloem J."/>
            <person name="Labutti K."/>
            <person name="Salamov A."/>
            <person name="Andreopoulos B."/>
            <person name="Baker S."/>
            <person name="Barry K."/>
            <person name="Bills G."/>
            <person name="Bluhm B."/>
            <person name="Cannon C."/>
            <person name="Castanera R."/>
            <person name="Culley D."/>
            <person name="Daum C."/>
            <person name="Ezra D."/>
            <person name="Gonzalez J."/>
            <person name="Henrissat B."/>
            <person name="Kuo A."/>
            <person name="Liang C."/>
            <person name="Lipzen A."/>
            <person name="Lutzoni F."/>
            <person name="Magnuson J."/>
            <person name="Mondo S."/>
            <person name="Nolan M."/>
            <person name="Ohm R."/>
            <person name="Pangilinan J."/>
            <person name="Park H.-J."/>
            <person name="Ramirez L."/>
            <person name="Alfaro M."/>
            <person name="Sun H."/>
            <person name="Tritt A."/>
            <person name="Yoshinaga Y."/>
            <person name="Zwiers L.-H."/>
            <person name="Turgeon B."/>
            <person name="Goodwin S."/>
            <person name="Spatafora J."/>
            <person name="Crous P."/>
            <person name="Grigoriev I."/>
        </authorList>
    </citation>
    <scope>NUCLEOTIDE SEQUENCE</scope>
    <source>
        <strain evidence="1">HMLAC05119</strain>
    </source>
</reference>
<name>A0A6A5QIH5_AMPQU</name>
<evidence type="ECO:0000313" key="1">
    <source>
        <dbReference type="EMBL" id="KAF1914650.1"/>
    </source>
</evidence>
<dbReference type="AlphaFoldDB" id="A0A6A5QIH5"/>
<accession>A0A6A5QIH5</accession>
<dbReference type="EMBL" id="ML979137">
    <property type="protein sequence ID" value="KAF1914650.1"/>
    <property type="molecule type" value="Genomic_DNA"/>
</dbReference>
<dbReference type="Proteomes" id="UP000800096">
    <property type="component" value="Unassembled WGS sequence"/>
</dbReference>
<gene>
    <name evidence="1" type="ORF">BDU57DRAFT_519767</name>
</gene>
<keyword evidence="2" id="KW-1185">Reference proteome</keyword>
<protein>
    <submittedName>
        <fullName evidence="1">Uncharacterized protein</fullName>
    </submittedName>
</protein>
<evidence type="ECO:0000313" key="2">
    <source>
        <dbReference type="Proteomes" id="UP000800096"/>
    </source>
</evidence>
<organism evidence="1 2">
    <name type="scientific">Ampelomyces quisqualis</name>
    <name type="common">Powdery mildew agent</name>
    <dbReference type="NCBI Taxonomy" id="50730"/>
    <lineage>
        <taxon>Eukaryota</taxon>
        <taxon>Fungi</taxon>
        <taxon>Dikarya</taxon>
        <taxon>Ascomycota</taxon>
        <taxon>Pezizomycotina</taxon>
        <taxon>Dothideomycetes</taxon>
        <taxon>Pleosporomycetidae</taxon>
        <taxon>Pleosporales</taxon>
        <taxon>Pleosporineae</taxon>
        <taxon>Phaeosphaeriaceae</taxon>
        <taxon>Ampelomyces</taxon>
    </lineage>
</organism>
<sequence>MKKIPEQSHCACGRLGGCLVFVPFAPLCGDGILQSANHFMHSMKLDVSGLLHKMSIGMPSPLI</sequence>